<dbReference type="InterPro" id="IPR041613">
    <property type="entry name" value="Pept_S41_N"/>
</dbReference>
<dbReference type="Gene3D" id="3.90.226.10">
    <property type="entry name" value="2-enoyl-CoA Hydratase, Chain A, domain 1"/>
    <property type="match status" value="1"/>
</dbReference>
<dbReference type="PANTHER" id="PTHR32060:SF30">
    <property type="entry name" value="CARBOXY-TERMINAL PROCESSING PROTEASE CTPA"/>
    <property type="match status" value="1"/>
</dbReference>
<organism evidence="2 3">
    <name type="scientific">Pseudoalteromonas agarivorans</name>
    <dbReference type="NCBI Taxonomy" id="176102"/>
    <lineage>
        <taxon>Bacteria</taxon>
        <taxon>Pseudomonadati</taxon>
        <taxon>Pseudomonadota</taxon>
        <taxon>Gammaproteobacteria</taxon>
        <taxon>Alteromonadales</taxon>
        <taxon>Pseudoalteromonadaceae</taxon>
        <taxon>Pseudoalteromonas</taxon>
    </lineage>
</organism>
<dbReference type="PROSITE" id="PS51257">
    <property type="entry name" value="PROKAR_LIPOPROTEIN"/>
    <property type="match status" value="1"/>
</dbReference>
<dbReference type="CDD" id="cd07561">
    <property type="entry name" value="Peptidase_S41_CPP_like"/>
    <property type="match status" value="1"/>
</dbReference>
<dbReference type="EMBL" id="CP033065">
    <property type="protein sequence ID" value="AYM86893.1"/>
    <property type="molecule type" value="Genomic_DNA"/>
</dbReference>
<dbReference type="Pfam" id="PF03572">
    <property type="entry name" value="Peptidase_S41"/>
    <property type="match status" value="1"/>
</dbReference>
<feature type="domain" description="Tail specific protease" evidence="1">
    <location>
        <begin position="185"/>
        <end position="384"/>
    </location>
</feature>
<dbReference type="GO" id="GO:0008236">
    <property type="term" value="F:serine-type peptidase activity"/>
    <property type="evidence" value="ECO:0007669"/>
    <property type="project" value="InterPro"/>
</dbReference>
<dbReference type="AlphaFoldDB" id="A0AAD0XD12"/>
<name>A0AAD0XD12_9GAMM</name>
<dbReference type="Gene3D" id="3.30.750.170">
    <property type="match status" value="1"/>
</dbReference>
<dbReference type="Gene3D" id="2.30.42.10">
    <property type="match status" value="1"/>
</dbReference>
<dbReference type="SUPFAM" id="SSF52096">
    <property type="entry name" value="ClpP/crotonase"/>
    <property type="match status" value="1"/>
</dbReference>
<evidence type="ECO:0000259" key="1">
    <source>
        <dbReference type="SMART" id="SM00245"/>
    </source>
</evidence>
<keyword evidence="2" id="KW-0645">Protease</keyword>
<dbReference type="SUPFAM" id="SSF50156">
    <property type="entry name" value="PDZ domain-like"/>
    <property type="match status" value="1"/>
</dbReference>
<dbReference type="GO" id="GO:0004175">
    <property type="term" value="F:endopeptidase activity"/>
    <property type="evidence" value="ECO:0007669"/>
    <property type="project" value="TreeGrafter"/>
</dbReference>
<dbReference type="SMART" id="SM00245">
    <property type="entry name" value="TSPc"/>
    <property type="match status" value="1"/>
</dbReference>
<dbReference type="InterPro" id="IPR036034">
    <property type="entry name" value="PDZ_sf"/>
</dbReference>
<gene>
    <name evidence="2" type="ORF">D9T18_09330</name>
</gene>
<proteinExistence type="predicted"/>
<dbReference type="Proteomes" id="UP000279995">
    <property type="component" value="Chromosome I"/>
</dbReference>
<evidence type="ECO:0000313" key="2">
    <source>
        <dbReference type="EMBL" id="AYM86893.1"/>
    </source>
</evidence>
<dbReference type="Pfam" id="PF18294">
    <property type="entry name" value="Pept_S41_N"/>
    <property type="match status" value="1"/>
</dbReference>
<dbReference type="GO" id="GO:0006508">
    <property type="term" value="P:proteolysis"/>
    <property type="evidence" value="ECO:0007669"/>
    <property type="project" value="UniProtKB-KW"/>
</dbReference>
<evidence type="ECO:0000313" key="3">
    <source>
        <dbReference type="Proteomes" id="UP000279995"/>
    </source>
</evidence>
<dbReference type="PANTHER" id="PTHR32060">
    <property type="entry name" value="TAIL-SPECIFIC PROTEASE"/>
    <property type="match status" value="1"/>
</dbReference>
<accession>A0AAD0XD12</accession>
<sequence length="437" mass="48182">MIKKTKNIVLSSSFLLLCACGGSSENEGDIISSDPAVCASQTAQNEALWDYLQTDYLWSEQLNTSTNPSTFDSLSDLMTEVKSQVELDKYSYVVTAQEYEDRYLNASYFGYGLANKIESNGLLVKYVFDDGNAAAMGLTRGSLITKMNGVNIEEAITNNTFDYDALLGPEEEGYTVDVTWIDLNGEEQTGTMARATVSTNTILDARILESSTGKVGYLAFNSFIERSAQDLDDAFSLFEQEDVSELVLDLRYNGGGYLNVAKQLASQIAAENVLGKPMFNYEYNKNRETNSVDFELNNNQPRLNLPRVVILTTEQTLSASEVVINALEPYIDVQVVGTSTGGKPVGMDINQLCDHVVFAINFKMTNSAGYGDYFDGLPADCYAEDTINSDWGDTKDPLLSEALYLLTNNSCSTTQTSQLPKQKSLYNNFGLFDKNTI</sequence>
<dbReference type="GO" id="GO:0030288">
    <property type="term" value="C:outer membrane-bounded periplasmic space"/>
    <property type="evidence" value="ECO:0007669"/>
    <property type="project" value="TreeGrafter"/>
</dbReference>
<dbReference type="InterPro" id="IPR029045">
    <property type="entry name" value="ClpP/crotonase-like_dom_sf"/>
</dbReference>
<keyword evidence="2" id="KW-0378">Hydrolase</keyword>
<protein>
    <submittedName>
        <fullName evidence="2">Carboxyl-terminal protease</fullName>
    </submittedName>
</protein>
<dbReference type="GO" id="GO:0007165">
    <property type="term" value="P:signal transduction"/>
    <property type="evidence" value="ECO:0007669"/>
    <property type="project" value="TreeGrafter"/>
</dbReference>
<dbReference type="InterPro" id="IPR005151">
    <property type="entry name" value="Tail-specific_protease"/>
</dbReference>
<reference evidence="2 3" key="1">
    <citation type="submission" date="2018-10" db="EMBL/GenBank/DDBJ databases">
        <title>Complete Genome Sequence and Transcriptomic Profiles of a Marine Bacterium, Pseudoalteromonas agarivorans Hao 2018.</title>
        <authorList>
            <person name="Hao L."/>
        </authorList>
    </citation>
    <scope>NUCLEOTIDE SEQUENCE [LARGE SCALE GENOMIC DNA]</scope>
    <source>
        <strain evidence="2 3">Hao 2018</strain>
    </source>
</reference>
<dbReference type="RefSeq" id="WP_121637618.1">
    <property type="nucleotide sequence ID" value="NZ_CP033065.1"/>
</dbReference>